<dbReference type="EMBL" id="NQXA01000013">
    <property type="protein sequence ID" value="PHQ28491.1"/>
    <property type="molecule type" value="Genomic_DNA"/>
</dbReference>
<dbReference type="Proteomes" id="UP000229433">
    <property type="component" value="Unassembled WGS sequence"/>
</dbReference>
<keyword evidence="1" id="KW-0808">Transferase</keyword>
<name>A0A2G1VP01_9FLAO</name>
<evidence type="ECO:0000313" key="2">
    <source>
        <dbReference type="Proteomes" id="UP000229433"/>
    </source>
</evidence>
<comment type="caution">
    <text evidence="1">The sequence shown here is derived from an EMBL/GenBank/DDBJ whole genome shotgun (WGS) entry which is preliminary data.</text>
</comment>
<accession>A0A2G1VP01</accession>
<dbReference type="RefSeq" id="WP_099647008.1">
    <property type="nucleotide sequence ID" value="NZ_KZ319295.1"/>
</dbReference>
<keyword evidence="2" id="KW-1185">Reference proteome</keyword>
<gene>
    <name evidence="1" type="ORF">CJ305_14455</name>
</gene>
<sequence>MKKALIICYYWPPAGGPGVQRWLKFVKYLRDFEIEPVVYVPQNPHYPIQDESLLAEIPEGIEVIKQPIFEPYGLASVFSKKSTEQLSSGIIKAEEKQSVLQKLMLFVRGNLFIPDARKFWIKPSVHFLEQYLKNNPVDCIITTGPPHSLHLIGLRLKFKTGLPWLADFRDPWTQIGYQKKLKLTRASQKKHSELESKVLTGADHLLVTSYATQKFFEAQTPKPVSCITNGFDEENVPEINLDKSFSLSHIGSLLEDRNPKVLWEVLRELKAELPEFGSDLRINLAGKISASVVDSIKAEGLEENLKLHGYISHQEALQMQRSSQILVLIEIDSAETQLIIPGKLFEYLAARRPVLSIGPAESDVKKLLKDTNAGFYFEYAQKAQLKETLLTSYRAFKERGMPTVDADLKAYTRRHLTAELAAILHRL</sequence>
<organism evidence="1 2">
    <name type="scientific">Leeuwenhoekiella nanhaiensis</name>
    <dbReference type="NCBI Taxonomy" id="1655491"/>
    <lineage>
        <taxon>Bacteria</taxon>
        <taxon>Pseudomonadati</taxon>
        <taxon>Bacteroidota</taxon>
        <taxon>Flavobacteriia</taxon>
        <taxon>Flavobacteriales</taxon>
        <taxon>Flavobacteriaceae</taxon>
        <taxon>Leeuwenhoekiella</taxon>
    </lineage>
</organism>
<dbReference type="GO" id="GO:0016740">
    <property type="term" value="F:transferase activity"/>
    <property type="evidence" value="ECO:0007669"/>
    <property type="project" value="UniProtKB-KW"/>
</dbReference>
<dbReference type="AlphaFoldDB" id="A0A2G1VP01"/>
<dbReference type="OrthoDB" id="9794575at2"/>
<dbReference type="Gene3D" id="3.40.50.2000">
    <property type="entry name" value="Glycogen Phosphorylase B"/>
    <property type="match status" value="2"/>
</dbReference>
<dbReference type="CDD" id="cd03794">
    <property type="entry name" value="GT4_WbuB-like"/>
    <property type="match status" value="1"/>
</dbReference>
<dbReference type="SUPFAM" id="SSF53756">
    <property type="entry name" value="UDP-Glycosyltransferase/glycogen phosphorylase"/>
    <property type="match status" value="1"/>
</dbReference>
<proteinExistence type="predicted"/>
<protein>
    <submittedName>
        <fullName evidence="1">Glycosyl transferase family 1</fullName>
    </submittedName>
</protein>
<evidence type="ECO:0000313" key="1">
    <source>
        <dbReference type="EMBL" id="PHQ28491.1"/>
    </source>
</evidence>
<reference evidence="1 2" key="1">
    <citation type="submission" date="2017-08" db="EMBL/GenBank/DDBJ databases">
        <title>The whole genome shortgun sequences of strain Leeuwenhoekiella nanhaiensis G18 from the South China Sea.</title>
        <authorList>
            <person name="Liu Q."/>
        </authorList>
    </citation>
    <scope>NUCLEOTIDE SEQUENCE [LARGE SCALE GENOMIC DNA]</scope>
    <source>
        <strain evidence="1 2">G18</strain>
    </source>
</reference>